<dbReference type="PANTHER" id="PTHR11062">
    <property type="entry name" value="EXOSTOSIN HEPARAN SULFATE GLYCOSYLTRANSFERASE -RELATED"/>
    <property type="match status" value="1"/>
</dbReference>
<dbReference type="InterPro" id="IPR040911">
    <property type="entry name" value="Exostosin_GT47"/>
</dbReference>
<keyword evidence="3" id="KW-0333">Golgi apparatus</keyword>
<reference evidence="5" key="1">
    <citation type="submission" date="2020-10" db="EMBL/GenBank/DDBJ databases">
        <title>Unveiling of a novel bifunctional photoreceptor, Dualchrome1, isolated from a cosmopolitan green alga.</title>
        <authorList>
            <person name="Suzuki S."/>
            <person name="Kawachi M."/>
        </authorList>
    </citation>
    <scope>NUCLEOTIDE SEQUENCE</scope>
    <source>
        <strain evidence="5">NIES 2893</strain>
    </source>
</reference>
<evidence type="ECO:0000313" key="5">
    <source>
        <dbReference type="EMBL" id="GHP12095.1"/>
    </source>
</evidence>
<evidence type="ECO:0000256" key="3">
    <source>
        <dbReference type="ARBA" id="ARBA00023034"/>
    </source>
</evidence>
<dbReference type="InterPro" id="IPR004263">
    <property type="entry name" value="Exostosin"/>
</dbReference>
<evidence type="ECO:0000256" key="2">
    <source>
        <dbReference type="ARBA" id="ARBA00010271"/>
    </source>
</evidence>
<organism evidence="5 6">
    <name type="scientific">Pycnococcus provasolii</name>
    <dbReference type="NCBI Taxonomy" id="41880"/>
    <lineage>
        <taxon>Eukaryota</taxon>
        <taxon>Viridiplantae</taxon>
        <taxon>Chlorophyta</taxon>
        <taxon>Pseudoscourfieldiophyceae</taxon>
        <taxon>Pseudoscourfieldiales</taxon>
        <taxon>Pycnococcaceae</taxon>
        <taxon>Pycnococcus</taxon>
    </lineage>
</organism>
<protein>
    <recommendedName>
        <fullName evidence="4">Exostosin GT47 domain-containing protein</fullName>
    </recommendedName>
</protein>
<dbReference type="PANTHER" id="PTHR11062:SF281">
    <property type="entry name" value="EXOSTOSIN-LIKE 2"/>
    <property type="match status" value="1"/>
</dbReference>
<dbReference type="GO" id="GO:0000139">
    <property type="term" value="C:Golgi membrane"/>
    <property type="evidence" value="ECO:0007669"/>
    <property type="project" value="UniProtKB-SubCell"/>
</dbReference>
<evidence type="ECO:0000256" key="1">
    <source>
        <dbReference type="ARBA" id="ARBA00004323"/>
    </source>
</evidence>
<evidence type="ECO:0000313" key="6">
    <source>
        <dbReference type="Proteomes" id="UP000660262"/>
    </source>
</evidence>
<dbReference type="Pfam" id="PF03016">
    <property type="entry name" value="Exostosin_GT47"/>
    <property type="match status" value="1"/>
</dbReference>
<comment type="subcellular location">
    <subcellularLocation>
        <location evidence="1">Golgi apparatus membrane</location>
        <topology evidence="1">Single-pass type II membrane protein</topology>
    </subcellularLocation>
</comment>
<dbReference type="OrthoDB" id="523138at2759"/>
<dbReference type="Proteomes" id="UP000660262">
    <property type="component" value="Unassembled WGS sequence"/>
</dbReference>
<gene>
    <name evidence="5" type="ORF">PPROV_001082200</name>
</gene>
<evidence type="ECO:0000259" key="4">
    <source>
        <dbReference type="Pfam" id="PF03016"/>
    </source>
</evidence>
<proteinExistence type="inferred from homology"/>
<comment type="similarity">
    <text evidence="2">Belongs to the glycosyltransferase 47 family.</text>
</comment>
<dbReference type="AlphaFoldDB" id="A0A830HZQ2"/>
<dbReference type="GO" id="GO:0016757">
    <property type="term" value="F:glycosyltransferase activity"/>
    <property type="evidence" value="ECO:0007669"/>
    <property type="project" value="InterPro"/>
</dbReference>
<accession>A0A830HZQ2</accession>
<keyword evidence="6" id="KW-1185">Reference proteome</keyword>
<feature type="domain" description="Exostosin GT47" evidence="4">
    <location>
        <begin position="5"/>
        <end position="290"/>
    </location>
</feature>
<sequence>MEKLVAKSDVYTPHAELADFYLVPALTECFVAHALEKGLGYQQSIAALNRHFRAVLDHVQSKYPYWSRSEGRDHVFVFPAERGPNRLRADVLSRLRKSVLLVGSGYRDRTVVDQAHGLSMIAIPPATLQHRHHGADEKTKADFDPSSGAVARNVLLSFRGPVPGVDSNVPTVAPGTAGAAAVSGASMSLGPRYVLWRNLRDEEGVHFVGYEPGDGNAARSCNRTCAVRELGEAEYCLVPDGVEGWTLRLYESLGRGCVPVIIADGAELPFERFLDWSEFSRKVHTINAADVADTLRTSGRAKLKTKQAAIAMGRAALTYHRDEVYVEGDAFAMLLRELKVRVRFFRNSPYRFFQRASVTSMG</sequence>
<comment type="caution">
    <text evidence="5">The sequence shown here is derived from an EMBL/GenBank/DDBJ whole genome shotgun (WGS) entry which is preliminary data.</text>
</comment>
<name>A0A830HZQ2_9CHLO</name>
<dbReference type="EMBL" id="BNJQ01000038">
    <property type="protein sequence ID" value="GHP12095.1"/>
    <property type="molecule type" value="Genomic_DNA"/>
</dbReference>